<keyword evidence="7 8" id="KW-0472">Membrane</keyword>
<dbReference type="InterPro" id="IPR006667">
    <property type="entry name" value="SLC41_membr_dom"/>
</dbReference>
<dbReference type="Pfam" id="PF03448">
    <property type="entry name" value="MgtE_N"/>
    <property type="match status" value="1"/>
</dbReference>
<dbReference type="SMART" id="SM00924">
    <property type="entry name" value="MgtE_N"/>
    <property type="match status" value="1"/>
</dbReference>
<dbReference type="EMBL" id="FSSB01000008">
    <property type="protein sequence ID" value="SIO93357.1"/>
    <property type="molecule type" value="Genomic_DNA"/>
</dbReference>
<dbReference type="Gene3D" id="1.10.357.20">
    <property type="entry name" value="SLC41 divalent cation transporters, integral membrane domain"/>
    <property type="match status" value="1"/>
</dbReference>
<evidence type="ECO:0000256" key="3">
    <source>
        <dbReference type="ARBA" id="ARBA00022448"/>
    </source>
</evidence>
<name>A0A1N6M1V0_9VIBR</name>
<dbReference type="SUPFAM" id="SSF158791">
    <property type="entry name" value="MgtE N-terminal domain-like"/>
    <property type="match status" value="1"/>
</dbReference>
<evidence type="ECO:0000313" key="13">
    <source>
        <dbReference type="Proteomes" id="UP000515264"/>
    </source>
</evidence>
<reference evidence="11 12" key="1">
    <citation type="submission" date="2016-12" db="EMBL/GenBank/DDBJ databases">
        <authorList>
            <person name="Song W.-J."/>
            <person name="Kurnit D.M."/>
        </authorList>
    </citation>
    <scope>NUCLEOTIDE SEQUENCE [LARGE SCALE GENOMIC DNA]</scope>
    <source>
        <strain evidence="11 12">CECT 9026</strain>
    </source>
</reference>
<dbReference type="SUPFAM" id="SSF54631">
    <property type="entry name" value="CBS-domain pair"/>
    <property type="match status" value="1"/>
</dbReference>
<reference evidence="10 13" key="3">
    <citation type="journal article" date="2020" name="J. Nat. Prod.">
        <title>Genomics-Metabolomics Profiling Disclosed Marine Vibrio spartinae 3.6 as a Producer of a New Branched Side Chain Prodigiosin.</title>
        <authorList>
            <person name="Vitale G.A."/>
            <person name="Sciarretta M."/>
            <person name="Palma Esposito F."/>
            <person name="January G.G."/>
            <person name="Giaccio M."/>
            <person name="Bunk B."/>
            <person name="Sproer C."/>
            <person name="Bajerski F."/>
            <person name="Power D."/>
            <person name="Festa C."/>
            <person name="Monti M.C."/>
            <person name="D'Auria M.V."/>
            <person name="de Pascale D."/>
        </authorList>
    </citation>
    <scope>NUCLEOTIDE SEQUENCE [LARGE SCALE GENOMIC DNA]</scope>
    <source>
        <strain evidence="10 13">3.6</strain>
    </source>
</reference>
<dbReference type="PANTHER" id="PTHR41394">
    <property type="entry name" value="MAGNESIUM TRANSPORTER MGTE"/>
    <property type="match status" value="1"/>
</dbReference>
<accession>A0A1N6M1V0</accession>
<evidence type="ECO:0000256" key="5">
    <source>
        <dbReference type="ARBA" id="ARBA00022842"/>
    </source>
</evidence>
<dbReference type="InterPro" id="IPR006668">
    <property type="entry name" value="Mg_transptr_MgtE_intracell_dom"/>
</dbReference>
<dbReference type="AlphaFoldDB" id="A0A1N6M1V0"/>
<keyword evidence="4 8" id="KW-0812">Transmembrane</keyword>
<feature type="transmembrane region" description="Helical" evidence="8">
    <location>
        <begin position="372"/>
        <end position="394"/>
    </location>
</feature>
<comment type="subcellular location">
    <subcellularLocation>
        <location evidence="1">Membrane</location>
        <topology evidence="1">Multi-pass membrane protein</topology>
    </subcellularLocation>
</comment>
<dbReference type="GO" id="GO:0008324">
    <property type="term" value="F:monoatomic cation transmembrane transporter activity"/>
    <property type="evidence" value="ECO:0007669"/>
    <property type="project" value="InterPro"/>
</dbReference>
<evidence type="ECO:0000256" key="6">
    <source>
        <dbReference type="ARBA" id="ARBA00022989"/>
    </source>
</evidence>
<evidence type="ECO:0000313" key="11">
    <source>
        <dbReference type="EMBL" id="SIO93357.1"/>
    </source>
</evidence>
<dbReference type="Proteomes" id="UP000184774">
    <property type="component" value="Unassembled WGS sequence"/>
</dbReference>
<dbReference type="Proteomes" id="UP000515264">
    <property type="component" value="Chromosome 2"/>
</dbReference>
<feature type="domain" description="Magnesium transporter MgtE intracellular" evidence="9">
    <location>
        <begin position="47"/>
        <end position="150"/>
    </location>
</feature>
<dbReference type="Pfam" id="PF01769">
    <property type="entry name" value="MgtE"/>
    <property type="match status" value="1"/>
</dbReference>
<reference evidence="10" key="2">
    <citation type="submission" date="2019-11" db="EMBL/GenBank/DDBJ databases">
        <authorList>
            <person name="January G."/>
            <person name="Bunk B."/>
        </authorList>
    </citation>
    <scope>NUCLEOTIDE SEQUENCE</scope>
    <source>
        <strain evidence="10">3.6</strain>
    </source>
</reference>
<keyword evidence="3" id="KW-0813">Transport</keyword>
<evidence type="ECO:0000256" key="2">
    <source>
        <dbReference type="ARBA" id="ARBA00009749"/>
    </source>
</evidence>
<keyword evidence="5" id="KW-0460">Magnesium</keyword>
<keyword evidence="13" id="KW-1185">Reference proteome</keyword>
<feature type="transmembrane region" description="Helical" evidence="8">
    <location>
        <begin position="400"/>
        <end position="425"/>
    </location>
</feature>
<dbReference type="InterPro" id="IPR036739">
    <property type="entry name" value="SLC41_membr_dom_sf"/>
</dbReference>
<gene>
    <name evidence="11" type="ORF">VSP9026_01022</name>
    <name evidence="10" type="ORF">Vspart_04478</name>
</gene>
<evidence type="ECO:0000256" key="7">
    <source>
        <dbReference type="ARBA" id="ARBA00023136"/>
    </source>
</evidence>
<feature type="transmembrane region" description="Helical" evidence="8">
    <location>
        <begin position="437"/>
        <end position="460"/>
    </location>
</feature>
<dbReference type="PANTHER" id="PTHR41394:SF5">
    <property type="entry name" value="SLC41A_MGTE INTEGRAL MEMBRANE DOMAIN-CONTAINING PROTEIN"/>
    <property type="match status" value="1"/>
</dbReference>
<organism evidence="11 12">
    <name type="scientific">Vibrio spartinae</name>
    <dbReference type="NCBI Taxonomy" id="1918945"/>
    <lineage>
        <taxon>Bacteria</taxon>
        <taxon>Pseudomonadati</taxon>
        <taxon>Pseudomonadota</taxon>
        <taxon>Gammaproteobacteria</taxon>
        <taxon>Vibrionales</taxon>
        <taxon>Vibrionaceae</taxon>
        <taxon>Vibrio</taxon>
    </lineage>
</organism>
<dbReference type="EMBL" id="CP046269">
    <property type="protein sequence ID" value="QMV17052.1"/>
    <property type="molecule type" value="Genomic_DNA"/>
</dbReference>
<sequence length="461" mass="50514">MPYGAEYILGVKKLSVQEDLSLFIESLTQADEIEQSKQLTSYLNHGMDSDTVARLLEALKVEQRVKLWRALPLEFHIPVLTEMRSEARISVIQSLTPIELKLILAKLDNLSLLEWEDSLPDDIISEALRLISRDELELYDQANQYHDNQLGHWANRKVFTLPFNIRVSRARILLDKYQDGPTPYIYLINKDKKFRGLISSAELLTADLSAPLSSLNKTNLTQLKATAPLSEAVSALEHSEYPTLPVLGDYGILIGAVDWQFTLSVQREIYEARLMAGTGIHEGDDLFAPVFKGAQKRGVWLGINLLTAILASITIGVFENVIAQVVALAVLMPIVASMGGIAGSQTLTLMVRAMALNQITSGNRWTFLKNELGIGALNGLLWALIIGALTGLWYQSLGLGMTIAFAIVVNIATAGLFGVLIPILLDKFKLDPALAGSVILTTVTDVVGFFAFLGTAGAILL</sequence>
<evidence type="ECO:0000259" key="9">
    <source>
        <dbReference type="SMART" id="SM00924"/>
    </source>
</evidence>
<dbReference type="GO" id="GO:0016020">
    <property type="term" value="C:membrane"/>
    <property type="evidence" value="ECO:0007669"/>
    <property type="project" value="UniProtKB-SubCell"/>
</dbReference>
<evidence type="ECO:0000256" key="1">
    <source>
        <dbReference type="ARBA" id="ARBA00004141"/>
    </source>
</evidence>
<dbReference type="Gene3D" id="3.10.580.10">
    <property type="entry name" value="CBS-domain"/>
    <property type="match status" value="1"/>
</dbReference>
<evidence type="ECO:0000256" key="4">
    <source>
        <dbReference type="ARBA" id="ARBA00022692"/>
    </source>
</evidence>
<protein>
    <submittedName>
        <fullName evidence="11">Magnesium transporter MgtE</fullName>
    </submittedName>
</protein>
<evidence type="ECO:0000313" key="10">
    <source>
        <dbReference type="EMBL" id="QMV17052.1"/>
    </source>
</evidence>
<feature type="transmembrane region" description="Helical" evidence="8">
    <location>
        <begin position="299"/>
        <end position="318"/>
    </location>
</feature>
<comment type="similarity">
    <text evidence="2">Belongs to the SLC41A transporter family.</text>
</comment>
<evidence type="ECO:0000256" key="8">
    <source>
        <dbReference type="SAM" id="Phobius"/>
    </source>
</evidence>
<feature type="transmembrane region" description="Helical" evidence="8">
    <location>
        <begin position="324"/>
        <end position="351"/>
    </location>
</feature>
<proteinExistence type="inferred from homology"/>
<evidence type="ECO:0000313" key="12">
    <source>
        <dbReference type="Proteomes" id="UP000184774"/>
    </source>
</evidence>
<dbReference type="SUPFAM" id="SSF161093">
    <property type="entry name" value="MgtE membrane domain-like"/>
    <property type="match status" value="1"/>
</dbReference>
<keyword evidence="6 8" id="KW-1133">Transmembrane helix</keyword>
<dbReference type="InterPro" id="IPR046342">
    <property type="entry name" value="CBS_dom_sf"/>
</dbReference>